<protein>
    <submittedName>
        <fullName evidence="7">Major type 1 subunit fimbrin (Pilin)</fullName>
    </submittedName>
</protein>
<feature type="signal peptide" evidence="5">
    <location>
        <begin position="1"/>
        <end position="24"/>
    </location>
</feature>
<dbReference type="InterPro" id="IPR050263">
    <property type="entry name" value="Bact_Fimbrial_Adh_Pro"/>
</dbReference>
<evidence type="ECO:0000256" key="2">
    <source>
        <dbReference type="ARBA" id="ARBA00006671"/>
    </source>
</evidence>
<evidence type="ECO:0000313" key="8">
    <source>
        <dbReference type="Proteomes" id="UP001237737"/>
    </source>
</evidence>
<gene>
    <name evidence="7" type="ORF">J2T07_002950</name>
</gene>
<name>A0ABT9T0F1_9GAMM</name>
<dbReference type="PANTHER" id="PTHR33420:SF3">
    <property type="entry name" value="FIMBRIAL SUBUNIT ELFA"/>
    <property type="match status" value="1"/>
</dbReference>
<dbReference type="InterPro" id="IPR008966">
    <property type="entry name" value="Adhesion_dom_sf"/>
</dbReference>
<evidence type="ECO:0000259" key="6">
    <source>
        <dbReference type="Pfam" id="PF00419"/>
    </source>
</evidence>
<evidence type="ECO:0000256" key="1">
    <source>
        <dbReference type="ARBA" id="ARBA00004561"/>
    </source>
</evidence>
<dbReference type="RefSeq" id="WP_306850847.1">
    <property type="nucleotide sequence ID" value="NZ_JAUSSK010000004.1"/>
</dbReference>
<accession>A0ABT9T0F1</accession>
<dbReference type="PANTHER" id="PTHR33420">
    <property type="entry name" value="FIMBRIAL SUBUNIT ELFA-RELATED"/>
    <property type="match status" value="1"/>
</dbReference>
<comment type="similarity">
    <text evidence="2">Belongs to the fimbrial protein family.</text>
</comment>
<keyword evidence="8" id="KW-1185">Reference proteome</keyword>
<keyword evidence="3 5" id="KW-0732">Signal</keyword>
<dbReference type="Gene3D" id="2.60.40.1090">
    <property type="entry name" value="Fimbrial-type adhesion domain"/>
    <property type="match status" value="1"/>
</dbReference>
<keyword evidence="4" id="KW-0281">Fimbrium</keyword>
<dbReference type="InterPro" id="IPR036937">
    <property type="entry name" value="Adhesion_dom_fimbrial_sf"/>
</dbReference>
<feature type="domain" description="Fimbrial-type adhesion" evidence="6">
    <location>
        <begin position="31"/>
        <end position="182"/>
    </location>
</feature>
<evidence type="ECO:0000256" key="3">
    <source>
        <dbReference type="ARBA" id="ARBA00022729"/>
    </source>
</evidence>
<organism evidence="7 8">
    <name type="scientific">Luteibacter jiangsuensis</name>
    <dbReference type="NCBI Taxonomy" id="637577"/>
    <lineage>
        <taxon>Bacteria</taxon>
        <taxon>Pseudomonadati</taxon>
        <taxon>Pseudomonadota</taxon>
        <taxon>Gammaproteobacteria</taxon>
        <taxon>Lysobacterales</taxon>
        <taxon>Rhodanobacteraceae</taxon>
        <taxon>Luteibacter</taxon>
    </lineage>
</organism>
<feature type="chain" id="PRO_5046391685" evidence="5">
    <location>
        <begin position="25"/>
        <end position="184"/>
    </location>
</feature>
<evidence type="ECO:0000256" key="5">
    <source>
        <dbReference type="SAM" id="SignalP"/>
    </source>
</evidence>
<comment type="subcellular location">
    <subcellularLocation>
        <location evidence="1">Fimbrium</location>
    </subcellularLocation>
</comment>
<reference evidence="7 8" key="1">
    <citation type="submission" date="2023-07" db="EMBL/GenBank/DDBJ databases">
        <title>Sorghum-associated microbial communities from plants grown in Nebraska, USA.</title>
        <authorList>
            <person name="Schachtman D."/>
        </authorList>
    </citation>
    <scope>NUCLEOTIDE SEQUENCE [LARGE SCALE GENOMIC DNA]</scope>
    <source>
        <strain evidence="7 8">CC60</strain>
    </source>
</reference>
<dbReference type="InterPro" id="IPR000259">
    <property type="entry name" value="Adhesion_dom_fimbrial"/>
</dbReference>
<sequence length="184" mass="18953">MYRKRSAIALLATVLIVSAPRSRAANDGIIDITGRIVATTCQVEGKPPGGGAATKAVALGSISAGALANLGDTAGDRGFVIRIGGNEECANDITAKIRFDPASPALDRTTGRLNVDPGDTAATNVQIQMANQDGTPINMYTEDSQGVKVTDHVAEIGLIARYYSMGGVKGGTAASRVGFQVVYD</sequence>
<dbReference type="Pfam" id="PF00419">
    <property type="entry name" value="Fimbrial"/>
    <property type="match status" value="1"/>
</dbReference>
<comment type="caution">
    <text evidence="7">The sequence shown here is derived from an EMBL/GenBank/DDBJ whole genome shotgun (WGS) entry which is preliminary data.</text>
</comment>
<dbReference type="EMBL" id="JAUSSK010000004">
    <property type="protein sequence ID" value="MDQ0010744.1"/>
    <property type="molecule type" value="Genomic_DNA"/>
</dbReference>
<evidence type="ECO:0000256" key="4">
    <source>
        <dbReference type="ARBA" id="ARBA00023263"/>
    </source>
</evidence>
<dbReference type="SUPFAM" id="SSF49401">
    <property type="entry name" value="Bacterial adhesins"/>
    <property type="match status" value="1"/>
</dbReference>
<dbReference type="Proteomes" id="UP001237737">
    <property type="component" value="Unassembled WGS sequence"/>
</dbReference>
<evidence type="ECO:0000313" key="7">
    <source>
        <dbReference type="EMBL" id="MDQ0010744.1"/>
    </source>
</evidence>
<proteinExistence type="inferred from homology"/>